<dbReference type="GO" id="GO:0052621">
    <property type="term" value="F:diguanylate cyclase activity"/>
    <property type="evidence" value="ECO:0007669"/>
    <property type="project" value="UniProtKB-EC"/>
</dbReference>
<proteinExistence type="predicted"/>
<dbReference type="GO" id="GO:1902201">
    <property type="term" value="P:negative regulation of bacterial-type flagellum-dependent cell motility"/>
    <property type="evidence" value="ECO:0007669"/>
    <property type="project" value="TreeGrafter"/>
</dbReference>
<evidence type="ECO:0000256" key="3">
    <source>
        <dbReference type="ARBA" id="ARBA00034247"/>
    </source>
</evidence>
<dbReference type="SUPFAM" id="SSF55781">
    <property type="entry name" value="GAF domain-like"/>
    <property type="match status" value="1"/>
</dbReference>
<dbReference type="InterPro" id="IPR050469">
    <property type="entry name" value="Diguanylate_Cyclase"/>
</dbReference>
<dbReference type="NCBIfam" id="TIGR00254">
    <property type="entry name" value="GGDEF"/>
    <property type="match status" value="1"/>
</dbReference>
<dbReference type="InterPro" id="IPR000160">
    <property type="entry name" value="GGDEF_dom"/>
</dbReference>
<feature type="transmembrane region" description="Helical" evidence="4">
    <location>
        <begin position="171"/>
        <end position="192"/>
    </location>
</feature>
<dbReference type="Pfam" id="PF00990">
    <property type="entry name" value="GGDEF"/>
    <property type="match status" value="1"/>
</dbReference>
<sequence length="551" mass="60364">MFNSRVFLYFPMAAMIVMMSVALLIVSLLYEHRLHSDSEARLNHLAQLGVSMIRHHQQQPEESLDGLLAQVVDGSGSRMLVLDSLGQILADSQGEAEDLGGRFSLEERQRLGQGAELDGVGRYRLDSLRQQQMHYVTARAGSADLAGPVVLVSEPSARLDNLVLVLRFRVLLVWASCLVAIALFSIVFGRWMRRQTAAETETLEVTVVARTRELTMLQRLGSLMSACTSVSGACHVLEPIASQLLPGTSGAIALLKVPKGKLELVASWGGPWIGRDRFGADECWALLKGHAHLSREEGLEIHCEHYRDDRSCQLCIPLLAQGEALGVLQLSFLDEALMLDSRPMAESFAEQVGLALANIRLRDNLRQQAIRDPLTGLFNRRHMIEFLENQLALSARQYAPLSILMLDIDHFKHFNDTFGHDAGDFVIKLVAEEISNQVRKSDLVCRYGGEELVVICPDTEVVGARELAGKIIAAVAAMEYKHAGQSLGQVTLSAGVSCTMGAKGTIEALMKDADDALYKAKQGGRNRVELATALEPPLPEAVLKSETVEPG</sequence>
<reference evidence="7" key="1">
    <citation type="submission" date="2016-10" db="EMBL/GenBank/DDBJ databases">
        <authorList>
            <person name="Varghese N."/>
            <person name="Submissions S."/>
        </authorList>
    </citation>
    <scope>NUCLEOTIDE SEQUENCE [LARGE SCALE GENOMIC DNA]</scope>
    <source>
        <strain evidence="7">DSM 23317</strain>
    </source>
</reference>
<evidence type="ECO:0000259" key="5">
    <source>
        <dbReference type="PROSITE" id="PS50887"/>
    </source>
</evidence>
<protein>
    <recommendedName>
        <fullName evidence="2">diguanylate cyclase</fullName>
        <ecNumber evidence="2">2.7.7.65</ecNumber>
    </recommendedName>
</protein>
<keyword evidence="4" id="KW-0472">Membrane</keyword>
<keyword evidence="4" id="KW-0812">Transmembrane</keyword>
<comment type="catalytic activity">
    <reaction evidence="3">
        <text>2 GTP = 3',3'-c-di-GMP + 2 diphosphate</text>
        <dbReference type="Rhea" id="RHEA:24898"/>
        <dbReference type="ChEBI" id="CHEBI:33019"/>
        <dbReference type="ChEBI" id="CHEBI:37565"/>
        <dbReference type="ChEBI" id="CHEBI:58805"/>
        <dbReference type="EC" id="2.7.7.65"/>
    </reaction>
</comment>
<dbReference type="CDD" id="cd01949">
    <property type="entry name" value="GGDEF"/>
    <property type="match status" value="1"/>
</dbReference>
<dbReference type="PANTHER" id="PTHR45138:SF9">
    <property type="entry name" value="DIGUANYLATE CYCLASE DGCM-RELATED"/>
    <property type="match status" value="1"/>
</dbReference>
<dbReference type="GO" id="GO:0005886">
    <property type="term" value="C:plasma membrane"/>
    <property type="evidence" value="ECO:0007669"/>
    <property type="project" value="TreeGrafter"/>
</dbReference>
<dbReference type="FunFam" id="3.30.70.270:FF:000001">
    <property type="entry name" value="Diguanylate cyclase domain protein"/>
    <property type="match status" value="1"/>
</dbReference>
<dbReference type="EMBL" id="FNEM01000015">
    <property type="protein sequence ID" value="SDJ89669.1"/>
    <property type="molecule type" value="Genomic_DNA"/>
</dbReference>
<comment type="cofactor">
    <cofactor evidence="1">
        <name>Mg(2+)</name>
        <dbReference type="ChEBI" id="CHEBI:18420"/>
    </cofactor>
</comment>
<organism evidence="6 7">
    <name type="scientific">Ferrimonas sediminum</name>
    <dbReference type="NCBI Taxonomy" id="718193"/>
    <lineage>
        <taxon>Bacteria</taxon>
        <taxon>Pseudomonadati</taxon>
        <taxon>Pseudomonadota</taxon>
        <taxon>Gammaproteobacteria</taxon>
        <taxon>Alteromonadales</taxon>
        <taxon>Ferrimonadaceae</taxon>
        <taxon>Ferrimonas</taxon>
    </lineage>
</organism>
<dbReference type="Gene3D" id="3.30.70.270">
    <property type="match status" value="1"/>
</dbReference>
<keyword evidence="7" id="KW-1185">Reference proteome</keyword>
<name>A0A1G8XG97_9GAMM</name>
<dbReference type="PROSITE" id="PS50887">
    <property type="entry name" value="GGDEF"/>
    <property type="match status" value="1"/>
</dbReference>
<keyword evidence="4" id="KW-1133">Transmembrane helix</keyword>
<dbReference type="OrthoDB" id="9803824at2"/>
<feature type="transmembrane region" description="Helical" evidence="4">
    <location>
        <begin position="6"/>
        <end position="30"/>
    </location>
</feature>
<evidence type="ECO:0000256" key="2">
    <source>
        <dbReference type="ARBA" id="ARBA00012528"/>
    </source>
</evidence>
<accession>A0A1G8XG97</accession>
<dbReference type="Proteomes" id="UP000199527">
    <property type="component" value="Unassembled WGS sequence"/>
</dbReference>
<dbReference type="EC" id="2.7.7.65" evidence="2"/>
<dbReference type="PANTHER" id="PTHR45138">
    <property type="entry name" value="REGULATORY COMPONENTS OF SENSORY TRANSDUCTION SYSTEM"/>
    <property type="match status" value="1"/>
</dbReference>
<dbReference type="InterPro" id="IPR029016">
    <property type="entry name" value="GAF-like_dom_sf"/>
</dbReference>
<evidence type="ECO:0000313" key="7">
    <source>
        <dbReference type="Proteomes" id="UP000199527"/>
    </source>
</evidence>
<dbReference type="SMART" id="SM00267">
    <property type="entry name" value="GGDEF"/>
    <property type="match status" value="1"/>
</dbReference>
<dbReference type="Gene3D" id="3.30.450.40">
    <property type="match status" value="1"/>
</dbReference>
<dbReference type="AlphaFoldDB" id="A0A1G8XG97"/>
<dbReference type="InterPro" id="IPR029787">
    <property type="entry name" value="Nucleotide_cyclase"/>
</dbReference>
<feature type="domain" description="GGDEF" evidence="5">
    <location>
        <begin position="399"/>
        <end position="533"/>
    </location>
</feature>
<evidence type="ECO:0000256" key="1">
    <source>
        <dbReference type="ARBA" id="ARBA00001946"/>
    </source>
</evidence>
<dbReference type="RefSeq" id="WP_090366933.1">
    <property type="nucleotide sequence ID" value="NZ_FNEM01000015.1"/>
</dbReference>
<evidence type="ECO:0000256" key="4">
    <source>
        <dbReference type="SAM" id="Phobius"/>
    </source>
</evidence>
<dbReference type="GO" id="GO:0043709">
    <property type="term" value="P:cell adhesion involved in single-species biofilm formation"/>
    <property type="evidence" value="ECO:0007669"/>
    <property type="project" value="TreeGrafter"/>
</dbReference>
<dbReference type="SUPFAM" id="SSF55073">
    <property type="entry name" value="Nucleotide cyclase"/>
    <property type="match status" value="1"/>
</dbReference>
<dbReference type="InterPro" id="IPR043128">
    <property type="entry name" value="Rev_trsase/Diguanyl_cyclase"/>
</dbReference>
<evidence type="ECO:0000313" key="6">
    <source>
        <dbReference type="EMBL" id="SDJ89669.1"/>
    </source>
</evidence>
<gene>
    <name evidence="6" type="ORF">SAMN04488540_11530</name>
</gene>